<evidence type="ECO:0000259" key="1">
    <source>
        <dbReference type="Pfam" id="PF05899"/>
    </source>
</evidence>
<dbReference type="PANTHER" id="PTHR40943:SF2">
    <property type="entry name" value="(S)-UREIDOGLYCINE AMINOHYDROLASE CUPIN DOMAIN-CONTAINING PROTEIN"/>
    <property type="match status" value="1"/>
</dbReference>
<dbReference type="SUPFAM" id="SSF51182">
    <property type="entry name" value="RmlC-like cupins"/>
    <property type="match status" value="1"/>
</dbReference>
<dbReference type="InterPro" id="IPR008579">
    <property type="entry name" value="UGlyAH_Cupin_dom"/>
</dbReference>
<comment type="caution">
    <text evidence="2">The sequence shown here is derived from an EMBL/GenBank/DDBJ whole genome shotgun (WGS) entry which is preliminary data.</text>
</comment>
<proteinExistence type="predicted"/>
<name>A0A2T5IYB8_9GAMM</name>
<dbReference type="Proteomes" id="UP000244223">
    <property type="component" value="Unassembled WGS sequence"/>
</dbReference>
<accession>A0A2T5IYB8</accession>
<evidence type="ECO:0000313" key="2">
    <source>
        <dbReference type="EMBL" id="PTQ88986.1"/>
    </source>
</evidence>
<gene>
    <name evidence="2" type="ORF">C8N29_1097</name>
</gene>
<dbReference type="Pfam" id="PF05899">
    <property type="entry name" value="Cupin_3"/>
    <property type="match status" value="1"/>
</dbReference>
<reference evidence="2 3" key="1">
    <citation type="submission" date="2018-04" db="EMBL/GenBank/DDBJ databases">
        <title>Genomic Encyclopedia of Archaeal and Bacterial Type Strains, Phase II (KMG-II): from individual species to whole genera.</title>
        <authorList>
            <person name="Goeker M."/>
        </authorList>
    </citation>
    <scope>NUCLEOTIDE SEQUENCE [LARGE SCALE GENOMIC DNA]</scope>
    <source>
        <strain evidence="2 3">DSM 5822</strain>
    </source>
</reference>
<dbReference type="Gene3D" id="2.60.120.10">
    <property type="entry name" value="Jelly Rolls"/>
    <property type="match status" value="1"/>
</dbReference>
<dbReference type="PANTHER" id="PTHR40943">
    <property type="entry name" value="CYTOPLASMIC PROTEIN-RELATED"/>
    <property type="match status" value="1"/>
</dbReference>
<organism evidence="2 3">
    <name type="scientific">Agitococcus lubricus</name>
    <dbReference type="NCBI Taxonomy" id="1077255"/>
    <lineage>
        <taxon>Bacteria</taxon>
        <taxon>Pseudomonadati</taxon>
        <taxon>Pseudomonadota</taxon>
        <taxon>Gammaproteobacteria</taxon>
        <taxon>Moraxellales</taxon>
        <taxon>Moraxellaceae</taxon>
        <taxon>Agitococcus</taxon>
    </lineage>
</organism>
<sequence>MSTLYIAGQPCAEVEATVDYPRPERLLTGNPTRLTYALYQDPAMNCGIWECEIGAWQIAFSANKQEFFQIIAGVVRLHASDGTFHEIKAGDAGVIPPNFQGVFEVVEKVRKYYVIVER</sequence>
<keyword evidence="3" id="KW-1185">Reference proteome</keyword>
<dbReference type="InterPro" id="IPR014710">
    <property type="entry name" value="RmlC-like_jellyroll"/>
</dbReference>
<dbReference type="OrthoDB" id="9799053at2"/>
<protein>
    <recommendedName>
        <fullName evidence="1">(S)-ureidoglycine aminohydrolase cupin domain-containing protein</fullName>
    </recommendedName>
</protein>
<dbReference type="CDD" id="cd02227">
    <property type="entry name" value="cupin_TM1112-like"/>
    <property type="match status" value="1"/>
</dbReference>
<dbReference type="AlphaFoldDB" id="A0A2T5IYB8"/>
<evidence type="ECO:0000313" key="3">
    <source>
        <dbReference type="Proteomes" id="UP000244223"/>
    </source>
</evidence>
<dbReference type="InterPro" id="IPR011051">
    <property type="entry name" value="RmlC_Cupin_sf"/>
</dbReference>
<dbReference type="EMBL" id="QAON01000009">
    <property type="protein sequence ID" value="PTQ88986.1"/>
    <property type="molecule type" value="Genomic_DNA"/>
</dbReference>
<feature type="domain" description="(S)-ureidoglycine aminohydrolase cupin" evidence="1">
    <location>
        <begin position="41"/>
        <end position="113"/>
    </location>
</feature>
<dbReference type="RefSeq" id="WP_107865905.1">
    <property type="nucleotide sequence ID" value="NZ_QAON01000009.1"/>
</dbReference>